<dbReference type="Proteomes" id="UP001517367">
    <property type="component" value="Unassembled WGS sequence"/>
</dbReference>
<name>A0ABW9JLW6_9SPHI</name>
<evidence type="ECO:0000313" key="1">
    <source>
        <dbReference type="EMBL" id="MFN0292664.1"/>
    </source>
</evidence>
<sequence length="129" mass="15188">MKDELKKTVEAKDEQGLIQCLDFNNLCKFDNSCYEYIEKALTETWHSQHEDLVNIIYIGNLSDDRFVEPILNIAIDKKRFRWYDDELEATLRKCVHALKTINSEISNKALEKLKDLNNENVKIALEMYS</sequence>
<protein>
    <recommendedName>
        <fullName evidence="3">Immunity protein 30 domain-containing protein</fullName>
    </recommendedName>
</protein>
<gene>
    <name evidence="1" type="ORF">E5L68_014785</name>
</gene>
<evidence type="ECO:0008006" key="3">
    <source>
        <dbReference type="Google" id="ProtNLM"/>
    </source>
</evidence>
<evidence type="ECO:0000313" key="2">
    <source>
        <dbReference type="Proteomes" id="UP001517367"/>
    </source>
</evidence>
<reference evidence="1 2" key="1">
    <citation type="submission" date="2024-12" db="EMBL/GenBank/DDBJ databases">
        <authorList>
            <person name="Hu S."/>
        </authorList>
    </citation>
    <scope>NUCLEOTIDE SEQUENCE [LARGE SCALE GENOMIC DNA]</scope>
    <source>
        <strain evidence="1 2">P-25</strain>
    </source>
</reference>
<dbReference type="EMBL" id="SRMP02000029">
    <property type="protein sequence ID" value="MFN0292664.1"/>
    <property type="molecule type" value="Genomic_DNA"/>
</dbReference>
<organism evidence="1 2">
    <name type="scientific">Pedobacter helvus</name>
    <dbReference type="NCBI Taxonomy" id="2563444"/>
    <lineage>
        <taxon>Bacteria</taxon>
        <taxon>Pseudomonadati</taxon>
        <taxon>Bacteroidota</taxon>
        <taxon>Sphingobacteriia</taxon>
        <taxon>Sphingobacteriales</taxon>
        <taxon>Sphingobacteriaceae</taxon>
        <taxon>Pedobacter</taxon>
    </lineage>
</organism>
<keyword evidence="2" id="KW-1185">Reference proteome</keyword>
<proteinExistence type="predicted"/>
<comment type="caution">
    <text evidence="1">The sequence shown here is derived from an EMBL/GenBank/DDBJ whole genome shotgun (WGS) entry which is preliminary data.</text>
</comment>
<accession>A0ABW9JLW6</accession>
<dbReference type="RefSeq" id="WP_138731238.1">
    <property type="nucleotide sequence ID" value="NZ_SRMP02000029.1"/>
</dbReference>